<evidence type="ECO:0000256" key="6">
    <source>
        <dbReference type="SAM" id="Phobius"/>
    </source>
</evidence>
<feature type="transmembrane region" description="Helical" evidence="6">
    <location>
        <begin position="130"/>
        <end position="152"/>
    </location>
</feature>
<evidence type="ECO:0000256" key="4">
    <source>
        <dbReference type="ARBA" id="ARBA00023136"/>
    </source>
</evidence>
<dbReference type="AlphaFoldDB" id="A0A510URQ9"/>
<reference evidence="7 8" key="1">
    <citation type="submission" date="2019-07" db="EMBL/GenBank/DDBJ databases">
        <title>Whole genome shotgun sequence of Cellulomonas persica NBRC 101101.</title>
        <authorList>
            <person name="Hosoyama A."/>
            <person name="Uohara A."/>
            <person name="Ohji S."/>
            <person name="Ichikawa N."/>
        </authorList>
    </citation>
    <scope>NUCLEOTIDE SEQUENCE [LARGE SCALE GENOMIC DNA]</scope>
    <source>
        <strain evidence="7 8">NBRC 101101</strain>
    </source>
</reference>
<feature type="region of interest" description="Disordered" evidence="5">
    <location>
        <begin position="1"/>
        <end position="62"/>
    </location>
</feature>
<feature type="transmembrane region" description="Helical" evidence="6">
    <location>
        <begin position="199"/>
        <end position="217"/>
    </location>
</feature>
<evidence type="ECO:0000256" key="1">
    <source>
        <dbReference type="ARBA" id="ARBA00004141"/>
    </source>
</evidence>
<dbReference type="EMBL" id="BJUA01000004">
    <property type="protein sequence ID" value="GEK17347.1"/>
    <property type="molecule type" value="Genomic_DNA"/>
</dbReference>
<gene>
    <name evidence="7" type="ORF">CPE01_10800</name>
</gene>
<evidence type="ECO:0000256" key="2">
    <source>
        <dbReference type="ARBA" id="ARBA00022692"/>
    </source>
</evidence>
<dbReference type="Proteomes" id="UP000321386">
    <property type="component" value="Unassembled WGS sequence"/>
</dbReference>
<keyword evidence="4 6" id="KW-0472">Membrane</keyword>
<keyword evidence="8" id="KW-1185">Reference proteome</keyword>
<evidence type="ECO:0000256" key="3">
    <source>
        <dbReference type="ARBA" id="ARBA00022989"/>
    </source>
</evidence>
<keyword evidence="3 6" id="KW-1133">Transmembrane helix</keyword>
<feature type="transmembrane region" description="Helical" evidence="6">
    <location>
        <begin position="91"/>
        <end position="110"/>
    </location>
</feature>
<proteinExistence type="predicted"/>
<dbReference type="InterPro" id="IPR032808">
    <property type="entry name" value="DoxX"/>
</dbReference>
<feature type="compositionally biased region" description="Low complexity" evidence="5">
    <location>
        <begin position="18"/>
        <end position="62"/>
    </location>
</feature>
<protein>
    <recommendedName>
        <fullName evidence="9">DoxX family protein</fullName>
    </recommendedName>
</protein>
<name>A0A510URQ9_9CELL</name>
<dbReference type="Pfam" id="PF07681">
    <property type="entry name" value="DoxX"/>
    <property type="match status" value="1"/>
</dbReference>
<organism evidence="7 8">
    <name type="scientific">Cellulomonas persica</name>
    <dbReference type="NCBI Taxonomy" id="76861"/>
    <lineage>
        <taxon>Bacteria</taxon>
        <taxon>Bacillati</taxon>
        <taxon>Actinomycetota</taxon>
        <taxon>Actinomycetes</taxon>
        <taxon>Micrococcales</taxon>
        <taxon>Cellulomonadaceae</taxon>
        <taxon>Cellulomonas</taxon>
    </lineage>
</organism>
<sequence>MPALSQKFRPASRTTRYATPTKPAADPAADALVPANTWTPTTTAPSSSTPTAGSDAATTAPAQTLMRRSRALVERGVDTLAEILARYSITALRVALGLVFLGFGVLKFFPGVSPAEDLAQRTIGELTLHLVGPSAALLMTAVIETVIGLTLLTGRFLRAGLVLLAVALVGIMSPLVLFFDELFPAGGPTLTAQYVLKDLILAAAGAVVGAWALGARLRRDA</sequence>
<comment type="subcellular location">
    <subcellularLocation>
        <location evidence="1">Membrane</location>
        <topology evidence="1">Multi-pass membrane protein</topology>
    </subcellularLocation>
</comment>
<evidence type="ECO:0000313" key="7">
    <source>
        <dbReference type="EMBL" id="GEK17347.1"/>
    </source>
</evidence>
<dbReference type="RefSeq" id="WP_246783760.1">
    <property type="nucleotide sequence ID" value="NZ_BJUA01000004.1"/>
</dbReference>
<evidence type="ECO:0000256" key="5">
    <source>
        <dbReference type="SAM" id="MobiDB-lite"/>
    </source>
</evidence>
<keyword evidence="2 6" id="KW-0812">Transmembrane</keyword>
<evidence type="ECO:0000313" key="8">
    <source>
        <dbReference type="Proteomes" id="UP000321386"/>
    </source>
</evidence>
<feature type="transmembrane region" description="Helical" evidence="6">
    <location>
        <begin position="159"/>
        <end position="179"/>
    </location>
</feature>
<accession>A0A510URQ9</accession>
<evidence type="ECO:0008006" key="9">
    <source>
        <dbReference type="Google" id="ProtNLM"/>
    </source>
</evidence>
<comment type="caution">
    <text evidence="7">The sequence shown here is derived from an EMBL/GenBank/DDBJ whole genome shotgun (WGS) entry which is preliminary data.</text>
</comment>
<dbReference type="GO" id="GO:0016020">
    <property type="term" value="C:membrane"/>
    <property type="evidence" value="ECO:0007669"/>
    <property type="project" value="UniProtKB-SubCell"/>
</dbReference>